<dbReference type="EMBL" id="HBGK01023421">
    <property type="protein sequence ID" value="CAD9283221.1"/>
    <property type="molecule type" value="Transcribed_RNA"/>
</dbReference>
<feature type="compositionally biased region" description="Low complexity" evidence="1">
    <location>
        <begin position="293"/>
        <end position="305"/>
    </location>
</feature>
<feature type="compositionally biased region" description="Pro residues" evidence="1">
    <location>
        <begin position="254"/>
        <end position="263"/>
    </location>
</feature>
<feature type="region of interest" description="Disordered" evidence="1">
    <location>
        <begin position="384"/>
        <end position="433"/>
    </location>
</feature>
<feature type="compositionally biased region" description="Low complexity" evidence="1">
    <location>
        <begin position="264"/>
        <end position="278"/>
    </location>
</feature>
<dbReference type="AlphaFoldDB" id="A0A7S1V1B8"/>
<feature type="compositionally biased region" description="Basic residues" evidence="1">
    <location>
        <begin position="406"/>
        <end position="418"/>
    </location>
</feature>
<gene>
    <name evidence="2" type="ORF">GOCE00092_LOCUS12133</name>
</gene>
<accession>A0A7S1V1B8</accession>
<sequence>MSELHPVDGKGSTPKTEEDKQGDDEVDKRGHREGSPVEKKPAKIPLDNVTSSQRLIFTANGDEAVEIPSTLVEASETLRDLLEDDGKIVLPEDRKLEEWRDIETCIATQNYSLITNANASVISDWAIYLRLNNLYDQCTSFLDKKATYLSGGGELPKETGPQAPPPPPPPYYQQHYSPYPPPPPGHPYAAYHHYVPPPPPAGGSPESPAGENSAPPYPYPGYWGPPPPPPPPPPQSYTSPNSPVSASDEHYGYPPYPPPPPYGQPHYYGAPHPYYSPHGPVPPPPPHFGGGYSYSSPESPYGDGYDASPPGYHHHHPGEEADYLSSPSSTHGSNMVNSSGSHSRNLKIYVKPTMSSMPGHAIERQQRKNAQARLRAEKHRALIETLQSKPKSEITPEEASILKMHEQRRSRKNNRSKARAQEQKEEMERILNIPEKKRTPLQVKWLQAYLEKKAHKNRGDRDRRKKQKAGIFVRGRAAPPSSSLPFRMQHTNQSGMPPTPVSPPTKSNVAPGSSDEVTV</sequence>
<feature type="compositionally biased region" description="Polar residues" evidence="1">
    <location>
        <begin position="480"/>
        <end position="496"/>
    </location>
</feature>
<feature type="region of interest" description="Disordered" evidence="1">
    <location>
        <begin position="1"/>
        <end position="46"/>
    </location>
</feature>
<organism evidence="2">
    <name type="scientific">Grammatophora oceanica</name>
    <dbReference type="NCBI Taxonomy" id="210454"/>
    <lineage>
        <taxon>Eukaryota</taxon>
        <taxon>Sar</taxon>
        <taxon>Stramenopiles</taxon>
        <taxon>Ochrophyta</taxon>
        <taxon>Bacillariophyta</taxon>
        <taxon>Fragilariophyceae</taxon>
        <taxon>Fragilariophycidae</taxon>
        <taxon>Rhabdonematales</taxon>
        <taxon>Grammatophoraceae</taxon>
        <taxon>Grammatophora</taxon>
    </lineage>
</organism>
<feature type="compositionally biased region" description="Basic and acidic residues" evidence="1">
    <location>
        <begin position="26"/>
        <end position="41"/>
    </location>
</feature>
<name>A0A7S1V1B8_9STRA</name>
<proteinExistence type="predicted"/>
<feature type="compositionally biased region" description="Polar residues" evidence="1">
    <location>
        <begin position="236"/>
        <end position="245"/>
    </location>
</feature>
<feature type="region of interest" description="Disordered" evidence="1">
    <location>
        <begin position="451"/>
        <end position="519"/>
    </location>
</feature>
<feature type="compositionally biased region" description="Polar residues" evidence="1">
    <location>
        <begin position="504"/>
        <end position="519"/>
    </location>
</feature>
<feature type="compositionally biased region" description="Polar residues" evidence="1">
    <location>
        <begin position="325"/>
        <end position="343"/>
    </location>
</feature>
<feature type="compositionally biased region" description="Pro residues" evidence="1">
    <location>
        <begin position="215"/>
        <end position="235"/>
    </location>
</feature>
<feature type="compositionally biased region" description="Pro residues" evidence="1">
    <location>
        <begin position="162"/>
        <end position="171"/>
    </location>
</feature>
<protein>
    <submittedName>
        <fullName evidence="2">Uncharacterized protein</fullName>
    </submittedName>
</protein>
<evidence type="ECO:0000256" key="1">
    <source>
        <dbReference type="SAM" id="MobiDB-lite"/>
    </source>
</evidence>
<reference evidence="2" key="1">
    <citation type="submission" date="2021-01" db="EMBL/GenBank/DDBJ databases">
        <authorList>
            <person name="Corre E."/>
            <person name="Pelletier E."/>
            <person name="Niang G."/>
            <person name="Scheremetjew M."/>
            <person name="Finn R."/>
            <person name="Kale V."/>
            <person name="Holt S."/>
            <person name="Cochrane G."/>
            <person name="Meng A."/>
            <person name="Brown T."/>
            <person name="Cohen L."/>
        </authorList>
    </citation>
    <scope>NUCLEOTIDE SEQUENCE</scope>
    <source>
        <strain evidence="2">CCMP 410</strain>
    </source>
</reference>
<evidence type="ECO:0000313" key="2">
    <source>
        <dbReference type="EMBL" id="CAD9283221.1"/>
    </source>
</evidence>
<feature type="compositionally biased region" description="Basic and acidic residues" evidence="1">
    <location>
        <begin position="419"/>
        <end position="433"/>
    </location>
</feature>
<feature type="region of interest" description="Disordered" evidence="1">
    <location>
        <begin position="152"/>
        <end position="348"/>
    </location>
</feature>